<protein>
    <submittedName>
        <fullName evidence="1">Regulatory protein, gntR family</fullName>
    </submittedName>
</protein>
<dbReference type="OrthoDB" id="9793352at2"/>
<proteinExistence type="predicted"/>
<dbReference type="SUPFAM" id="SSF46785">
    <property type="entry name" value="Winged helix' DNA-binding domain"/>
    <property type="match status" value="1"/>
</dbReference>
<evidence type="ECO:0000313" key="2">
    <source>
        <dbReference type="Proteomes" id="UP000193355"/>
    </source>
</evidence>
<dbReference type="Proteomes" id="UP000193355">
    <property type="component" value="Unassembled WGS sequence"/>
</dbReference>
<dbReference type="Gene3D" id="1.10.10.10">
    <property type="entry name" value="Winged helix-like DNA-binding domain superfamily/Winged helix DNA-binding domain"/>
    <property type="match status" value="1"/>
</dbReference>
<name>A0A1X7JYL1_9BACT</name>
<organism evidence="1 2">
    <name type="scientific">Dethiosulfovibrio salsuginis</name>
    <dbReference type="NCBI Taxonomy" id="561720"/>
    <lineage>
        <taxon>Bacteria</taxon>
        <taxon>Thermotogati</taxon>
        <taxon>Synergistota</taxon>
        <taxon>Synergistia</taxon>
        <taxon>Synergistales</taxon>
        <taxon>Dethiosulfovibrionaceae</taxon>
        <taxon>Dethiosulfovibrio</taxon>
    </lineage>
</organism>
<sequence length="178" mass="20121">MLESLITSKTRVRLLMKLFLNPESSGYLRELADEFGESTNSVRVELNRLAEAGLLESAPEGRTKVYKANKGHPLFPEIQGLVRKTLGIDRLVESVVTKLGEVSLAFVTGDYAKGVNSGLMDLVLVGKIEKDYLQGLISRLEEELKIKIRWLVLSEGEFRKLRPNFESQDSLVVWKREE</sequence>
<dbReference type="CDD" id="cd00090">
    <property type="entry name" value="HTH_ARSR"/>
    <property type="match status" value="1"/>
</dbReference>
<dbReference type="EMBL" id="FXBB01000018">
    <property type="protein sequence ID" value="SMG33507.1"/>
    <property type="molecule type" value="Genomic_DNA"/>
</dbReference>
<dbReference type="AlphaFoldDB" id="A0A1X7JYL1"/>
<dbReference type="InterPro" id="IPR036390">
    <property type="entry name" value="WH_DNA-bd_sf"/>
</dbReference>
<dbReference type="InterPro" id="IPR036388">
    <property type="entry name" value="WH-like_DNA-bd_sf"/>
</dbReference>
<reference evidence="2" key="1">
    <citation type="submission" date="2017-04" db="EMBL/GenBank/DDBJ databases">
        <authorList>
            <person name="Varghese N."/>
            <person name="Submissions S."/>
        </authorList>
    </citation>
    <scope>NUCLEOTIDE SEQUENCE [LARGE SCALE GENOMIC DNA]</scope>
    <source>
        <strain evidence="2">USBA 82</strain>
    </source>
</reference>
<accession>A0A1X7JYL1</accession>
<dbReference type="InterPro" id="IPR011991">
    <property type="entry name" value="ArsR-like_HTH"/>
</dbReference>
<keyword evidence="2" id="KW-1185">Reference proteome</keyword>
<gene>
    <name evidence="1" type="ORF">SAMN06275492_11843</name>
</gene>
<evidence type="ECO:0000313" key="1">
    <source>
        <dbReference type="EMBL" id="SMG33507.1"/>
    </source>
</evidence>
<dbReference type="RefSeq" id="WP_085544818.1">
    <property type="nucleotide sequence ID" value="NZ_FXBB01000018.1"/>
</dbReference>
<dbReference type="STRING" id="561720.SAMN06275492_11843"/>